<evidence type="ECO:0000256" key="5">
    <source>
        <dbReference type="SAM" id="SignalP"/>
    </source>
</evidence>
<dbReference type="Proteomes" id="UP000653454">
    <property type="component" value="Unassembled WGS sequence"/>
</dbReference>
<comment type="similarity">
    <text evidence="2 4">Belongs to the AB hydrolase superfamily. Lipase family.</text>
</comment>
<evidence type="ECO:0000259" key="6">
    <source>
        <dbReference type="Pfam" id="PF00151"/>
    </source>
</evidence>
<dbReference type="PANTHER" id="PTHR11610">
    <property type="entry name" value="LIPASE"/>
    <property type="match status" value="1"/>
</dbReference>
<comment type="subcellular location">
    <subcellularLocation>
        <location evidence="1">Secreted</location>
    </subcellularLocation>
</comment>
<evidence type="ECO:0000256" key="1">
    <source>
        <dbReference type="ARBA" id="ARBA00004613"/>
    </source>
</evidence>
<feature type="chain" id="PRO_5035808723" evidence="5">
    <location>
        <begin position="21"/>
        <end position="364"/>
    </location>
</feature>
<dbReference type="SUPFAM" id="SSF53474">
    <property type="entry name" value="alpha/beta-Hydrolases"/>
    <property type="match status" value="1"/>
</dbReference>
<feature type="domain" description="Lipase" evidence="6">
    <location>
        <begin position="94"/>
        <end position="336"/>
    </location>
</feature>
<keyword evidence="3" id="KW-0964">Secreted</keyword>
<protein>
    <submittedName>
        <fullName evidence="7">(diamondback moth) hypothetical protein</fullName>
    </submittedName>
</protein>
<keyword evidence="8" id="KW-1185">Reference proteome</keyword>
<keyword evidence="5" id="KW-0732">Signal</keyword>
<dbReference type="InterPro" id="IPR013818">
    <property type="entry name" value="Lipase"/>
</dbReference>
<dbReference type="GO" id="GO:0005615">
    <property type="term" value="C:extracellular space"/>
    <property type="evidence" value="ECO:0007669"/>
    <property type="project" value="TreeGrafter"/>
</dbReference>
<name>A0A8S4FRW0_PLUXY</name>
<evidence type="ECO:0000256" key="3">
    <source>
        <dbReference type="ARBA" id="ARBA00022525"/>
    </source>
</evidence>
<organism evidence="7 8">
    <name type="scientific">Plutella xylostella</name>
    <name type="common">Diamondback moth</name>
    <name type="synonym">Plutella maculipennis</name>
    <dbReference type="NCBI Taxonomy" id="51655"/>
    <lineage>
        <taxon>Eukaryota</taxon>
        <taxon>Metazoa</taxon>
        <taxon>Ecdysozoa</taxon>
        <taxon>Arthropoda</taxon>
        <taxon>Hexapoda</taxon>
        <taxon>Insecta</taxon>
        <taxon>Pterygota</taxon>
        <taxon>Neoptera</taxon>
        <taxon>Endopterygota</taxon>
        <taxon>Lepidoptera</taxon>
        <taxon>Glossata</taxon>
        <taxon>Ditrysia</taxon>
        <taxon>Yponomeutoidea</taxon>
        <taxon>Plutellidae</taxon>
        <taxon>Plutella</taxon>
    </lineage>
</organism>
<feature type="signal peptide" evidence="5">
    <location>
        <begin position="1"/>
        <end position="20"/>
    </location>
</feature>
<evidence type="ECO:0000256" key="4">
    <source>
        <dbReference type="RuleBase" id="RU004262"/>
    </source>
</evidence>
<dbReference type="InterPro" id="IPR029058">
    <property type="entry name" value="AB_hydrolase_fold"/>
</dbReference>
<dbReference type="GO" id="GO:0017171">
    <property type="term" value="F:serine hydrolase activity"/>
    <property type="evidence" value="ECO:0007669"/>
    <property type="project" value="TreeGrafter"/>
</dbReference>
<dbReference type="PRINTS" id="PR00821">
    <property type="entry name" value="TAGLIPASE"/>
</dbReference>
<dbReference type="Pfam" id="PF00151">
    <property type="entry name" value="Lipase"/>
    <property type="match status" value="1"/>
</dbReference>
<comment type="caution">
    <text evidence="7">The sequence shown here is derived from an EMBL/GenBank/DDBJ whole genome shotgun (WGS) entry which is preliminary data.</text>
</comment>
<proteinExistence type="inferred from homology"/>
<evidence type="ECO:0000256" key="2">
    <source>
        <dbReference type="ARBA" id="ARBA00010701"/>
    </source>
</evidence>
<dbReference type="GO" id="GO:0016298">
    <property type="term" value="F:lipase activity"/>
    <property type="evidence" value="ECO:0007669"/>
    <property type="project" value="InterPro"/>
</dbReference>
<dbReference type="PANTHER" id="PTHR11610:SF173">
    <property type="entry name" value="LIPASE DOMAIN-CONTAINING PROTEIN-RELATED"/>
    <property type="match status" value="1"/>
</dbReference>
<dbReference type="Gene3D" id="3.40.50.1820">
    <property type="entry name" value="alpha/beta hydrolase"/>
    <property type="match status" value="1"/>
</dbReference>
<dbReference type="AlphaFoldDB" id="A0A8S4FRW0"/>
<evidence type="ECO:0000313" key="8">
    <source>
        <dbReference type="Proteomes" id="UP000653454"/>
    </source>
</evidence>
<dbReference type="GO" id="GO:0016042">
    <property type="term" value="P:lipid catabolic process"/>
    <property type="evidence" value="ECO:0007669"/>
    <property type="project" value="TreeGrafter"/>
</dbReference>
<sequence length="364" mass="40321">MRQLAGAPTLLALLPWLALAAASYEPRPRVGVPAGLIPECPGVDKNASISPRMLQQLKVVSHRASPSGPPVRRAMPVLAAAKMLAKDKFVDFKRKKTVLYAVGFFDSSVFPHSQAVASSYSRRGYNVLVSETFNFLTHIYPLSVRLSRSIGKKLGELLVKLTQQGLTADNLELVGLSLGAHIVGYAAKHFYSVTGQKPFRVTGLDPAGPCFRSLPPNMRLDASDGQRVDVLHTNIDGFGMAEPIGHVDFYANGGEFQPGDIPYVPCLVVCSHLRSVLYWWQALEHAKKFIGVQCDSVQEARFANCYNNSQTNYLGSETDFRKPGIYYLPTHNEFPYYRGKEGLKSENEIYKSTVREINRDEIVI</sequence>
<dbReference type="InterPro" id="IPR000734">
    <property type="entry name" value="TAG_lipase"/>
</dbReference>
<gene>
    <name evidence="7" type="ORF">PLXY2_LOCUS10168</name>
</gene>
<reference evidence="7" key="1">
    <citation type="submission" date="2020-11" db="EMBL/GenBank/DDBJ databases">
        <authorList>
            <person name="Whiteford S."/>
        </authorList>
    </citation>
    <scope>NUCLEOTIDE SEQUENCE</scope>
</reference>
<accession>A0A8S4FRW0</accession>
<evidence type="ECO:0000313" key="7">
    <source>
        <dbReference type="EMBL" id="CAG9131167.1"/>
    </source>
</evidence>
<dbReference type="EMBL" id="CAJHNJ030000044">
    <property type="protein sequence ID" value="CAG9131167.1"/>
    <property type="molecule type" value="Genomic_DNA"/>
</dbReference>